<reference evidence="1" key="1">
    <citation type="submission" date="2020-11" db="EMBL/GenBank/DDBJ databases">
        <authorList>
            <person name="Tran Van P."/>
        </authorList>
    </citation>
    <scope>NUCLEOTIDE SEQUENCE</scope>
</reference>
<proteinExistence type="predicted"/>
<sequence>MEGWMVKSADGHDERMTVDRVTKKILEDSKTSEKYSLIECLQEMATSIQHGWTKSSWNEHYKKEIRTPEYLYKILRSEQPQLLEKTTLVLCTEC</sequence>
<evidence type="ECO:0000313" key="1">
    <source>
        <dbReference type="EMBL" id="CAD7413183.1"/>
    </source>
</evidence>
<accession>A0A7R9H9V3</accession>
<organism evidence="1">
    <name type="scientific">Timema poppense</name>
    <name type="common">Walking stick</name>
    <dbReference type="NCBI Taxonomy" id="170557"/>
    <lineage>
        <taxon>Eukaryota</taxon>
        <taxon>Metazoa</taxon>
        <taxon>Ecdysozoa</taxon>
        <taxon>Arthropoda</taxon>
        <taxon>Hexapoda</taxon>
        <taxon>Insecta</taxon>
        <taxon>Pterygota</taxon>
        <taxon>Neoptera</taxon>
        <taxon>Polyneoptera</taxon>
        <taxon>Phasmatodea</taxon>
        <taxon>Timematodea</taxon>
        <taxon>Timematoidea</taxon>
        <taxon>Timematidae</taxon>
        <taxon>Timema</taxon>
    </lineage>
</organism>
<name>A0A7R9H9V3_TIMPO</name>
<protein>
    <submittedName>
        <fullName evidence="1">Uncharacterized protein</fullName>
    </submittedName>
</protein>
<dbReference type="EMBL" id="OD006635">
    <property type="protein sequence ID" value="CAD7413183.1"/>
    <property type="molecule type" value="Genomic_DNA"/>
</dbReference>
<dbReference type="AlphaFoldDB" id="A0A7R9H9V3"/>
<gene>
    <name evidence="1" type="ORF">TPSB3V08_LOCUS8858</name>
</gene>